<evidence type="ECO:0000313" key="3">
    <source>
        <dbReference type="Proteomes" id="UP001317259"/>
    </source>
</evidence>
<dbReference type="InterPro" id="IPR045608">
    <property type="entry name" value="Trypco2"/>
</dbReference>
<reference evidence="2 3" key="1">
    <citation type="submission" date="2022-04" db="EMBL/GenBank/DDBJ databases">
        <title>Genome draft of Actinomadura sp. ATCC 31491.</title>
        <authorList>
            <person name="Shi X."/>
            <person name="Du Y."/>
        </authorList>
    </citation>
    <scope>NUCLEOTIDE SEQUENCE [LARGE SCALE GENOMIC DNA]</scope>
    <source>
        <strain evidence="2 3">ATCC 31491</strain>
    </source>
</reference>
<dbReference type="Proteomes" id="UP001317259">
    <property type="component" value="Unassembled WGS sequence"/>
</dbReference>
<protein>
    <recommendedName>
        <fullName evidence="1">Trypsin-co-occurring domain-containing protein</fullName>
    </recommendedName>
</protein>
<sequence>MAIELAELVGQLRAELTKAMNTAEDAELRFELGPIELELTVGVNKDVNSGGKVRFWVVELGGQGAMSSQSTQRIKLTLDPQRTGQTGKLWIAGGEEPDER</sequence>
<gene>
    <name evidence="2" type="ORF">MF672_000915</name>
</gene>
<dbReference type="RefSeq" id="WP_242371522.1">
    <property type="nucleotide sequence ID" value="NZ_JAKRKC020000001.1"/>
</dbReference>
<feature type="domain" description="Trypsin-co-occurring" evidence="1">
    <location>
        <begin position="3"/>
        <end position="80"/>
    </location>
</feature>
<keyword evidence="3" id="KW-1185">Reference proteome</keyword>
<dbReference type="EMBL" id="JAKRKC020000001">
    <property type="protein sequence ID" value="MCK2212366.1"/>
    <property type="molecule type" value="Genomic_DNA"/>
</dbReference>
<evidence type="ECO:0000259" key="1">
    <source>
        <dbReference type="Pfam" id="PF19631"/>
    </source>
</evidence>
<accession>A0ABT0FJ92</accession>
<proteinExistence type="predicted"/>
<evidence type="ECO:0000313" key="2">
    <source>
        <dbReference type="EMBL" id="MCK2212366.1"/>
    </source>
</evidence>
<dbReference type="Pfam" id="PF19631">
    <property type="entry name" value="Trypco2"/>
    <property type="match status" value="1"/>
</dbReference>
<name>A0ABT0FJ92_9ACTN</name>
<organism evidence="2 3">
    <name type="scientific">Actinomadura luzonensis</name>
    <dbReference type="NCBI Taxonomy" id="2805427"/>
    <lineage>
        <taxon>Bacteria</taxon>
        <taxon>Bacillati</taxon>
        <taxon>Actinomycetota</taxon>
        <taxon>Actinomycetes</taxon>
        <taxon>Streptosporangiales</taxon>
        <taxon>Thermomonosporaceae</taxon>
        <taxon>Actinomadura</taxon>
    </lineage>
</organism>
<comment type="caution">
    <text evidence="2">The sequence shown here is derived from an EMBL/GenBank/DDBJ whole genome shotgun (WGS) entry which is preliminary data.</text>
</comment>